<dbReference type="InterPro" id="IPR029044">
    <property type="entry name" value="Nucleotide-diphossugar_trans"/>
</dbReference>
<keyword evidence="5" id="KW-1185">Reference proteome</keyword>
<dbReference type="CDD" id="cd04186">
    <property type="entry name" value="GT_2_like_c"/>
    <property type="match status" value="1"/>
</dbReference>
<dbReference type="Pfam" id="PF13641">
    <property type="entry name" value="Glyco_tranf_2_3"/>
    <property type="match status" value="1"/>
</dbReference>
<proteinExistence type="inferred from homology"/>
<keyword evidence="2" id="KW-0328">Glycosyltransferase</keyword>
<evidence type="ECO:0000256" key="1">
    <source>
        <dbReference type="ARBA" id="ARBA00006739"/>
    </source>
</evidence>
<gene>
    <name evidence="4" type="ORF">WG78_15185</name>
</gene>
<dbReference type="PANTHER" id="PTHR43179:SF12">
    <property type="entry name" value="GALACTOFURANOSYLTRANSFERASE GLFT2"/>
    <property type="match status" value="1"/>
</dbReference>
<evidence type="ECO:0000256" key="2">
    <source>
        <dbReference type="ARBA" id="ARBA00022676"/>
    </source>
</evidence>
<organism evidence="4 5">
    <name type="scientific">Amantichitinum ursilacus</name>
    <dbReference type="NCBI Taxonomy" id="857265"/>
    <lineage>
        <taxon>Bacteria</taxon>
        <taxon>Pseudomonadati</taxon>
        <taxon>Pseudomonadota</taxon>
        <taxon>Betaproteobacteria</taxon>
        <taxon>Neisseriales</taxon>
        <taxon>Chitinibacteraceae</taxon>
        <taxon>Amantichitinum</taxon>
    </lineage>
</organism>
<keyword evidence="3 4" id="KW-0808">Transferase</keyword>
<evidence type="ECO:0000256" key="3">
    <source>
        <dbReference type="ARBA" id="ARBA00022679"/>
    </source>
</evidence>
<evidence type="ECO:0000313" key="5">
    <source>
        <dbReference type="Proteomes" id="UP000037939"/>
    </source>
</evidence>
<dbReference type="GO" id="GO:0016757">
    <property type="term" value="F:glycosyltransferase activity"/>
    <property type="evidence" value="ECO:0007669"/>
    <property type="project" value="UniProtKB-KW"/>
</dbReference>
<dbReference type="Proteomes" id="UP000037939">
    <property type="component" value="Unassembled WGS sequence"/>
</dbReference>
<dbReference type="PANTHER" id="PTHR43179">
    <property type="entry name" value="RHAMNOSYLTRANSFERASE WBBL"/>
    <property type="match status" value="1"/>
</dbReference>
<name>A0A0N0GML4_9NEIS</name>
<sequence length="329" mass="37005">MKTPAVGIVILNWNGWRDTIECLESVYALDYPAFNVVLVDNHSSDDSMNQIEAWAQSERGRALIEGGLTRCNAGTPAETGFRHKSLHLIDAPDNGGFAKGNNHGIRYSMQQNAGLVWLLNNDTVAAPDALTALVRETQRSPDIGMCGSVLVYYHNRSQVQAYGGVYFNFKLAMGRQLGQGAPVGDVRLGEIKDSDLTYISGASLMLTRAFLDEVGLMEESYFLYYEEVDWAVRGRDWKLAIARDSVIYHKEGGSIGTKSLSARSPLSQYYLYRNIIRFYWLRKRWFFPVAVARVLREMSNTVKSRDWNLFRATRRAMVDGLMGRKGAGF</sequence>
<accession>A0A0N0GML4</accession>
<dbReference type="PATRIC" id="fig|857265.3.peg.3124"/>
<reference evidence="4 5" key="1">
    <citation type="submission" date="2015-07" db="EMBL/GenBank/DDBJ databases">
        <title>Draft genome sequence of the Amantichitinum ursilacus IGB-41, a new chitin-degrading bacterium.</title>
        <authorList>
            <person name="Kirstahler P."/>
            <person name="Guenther M."/>
            <person name="Grumaz C."/>
            <person name="Rupp S."/>
            <person name="Zibek S."/>
            <person name="Sohn K."/>
        </authorList>
    </citation>
    <scope>NUCLEOTIDE SEQUENCE [LARGE SCALE GENOMIC DNA]</scope>
    <source>
        <strain evidence="4 5">IGB-41</strain>
    </source>
</reference>
<protein>
    <submittedName>
        <fullName evidence="4">N-glycosyltransferase</fullName>
    </submittedName>
</protein>
<dbReference type="SUPFAM" id="SSF53448">
    <property type="entry name" value="Nucleotide-diphospho-sugar transferases"/>
    <property type="match status" value="1"/>
</dbReference>
<evidence type="ECO:0000313" key="4">
    <source>
        <dbReference type="EMBL" id="KPC51826.1"/>
    </source>
</evidence>
<comment type="caution">
    <text evidence="4">The sequence shown here is derived from an EMBL/GenBank/DDBJ whole genome shotgun (WGS) entry which is preliminary data.</text>
</comment>
<comment type="similarity">
    <text evidence="1">Belongs to the glycosyltransferase 2 family.</text>
</comment>
<dbReference type="Gene3D" id="3.90.550.10">
    <property type="entry name" value="Spore Coat Polysaccharide Biosynthesis Protein SpsA, Chain A"/>
    <property type="match status" value="1"/>
</dbReference>
<dbReference type="AlphaFoldDB" id="A0A0N0GML4"/>
<dbReference type="EMBL" id="LAQT01000013">
    <property type="protein sequence ID" value="KPC51826.1"/>
    <property type="molecule type" value="Genomic_DNA"/>
</dbReference>
<dbReference type="OrthoDB" id="9771846at2"/>
<dbReference type="RefSeq" id="WP_053938677.1">
    <property type="nucleotide sequence ID" value="NZ_LAQT01000013.1"/>
</dbReference>
<dbReference type="STRING" id="857265.WG78_15185"/>